<feature type="repeat" description="ANK" evidence="3">
    <location>
        <begin position="215"/>
        <end position="247"/>
    </location>
</feature>
<dbReference type="InParanoid" id="K3X3H6"/>
<proteinExistence type="predicted"/>
<dbReference type="InterPro" id="IPR001660">
    <property type="entry name" value="SAM"/>
</dbReference>
<dbReference type="InterPro" id="IPR013761">
    <property type="entry name" value="SAM/pointed_sf"/>
</dbReference>
<dbReference type="InterPro" id="IPR002110">
    <property type="entry name" value="Ankyrin_rpt"/>
</dbReference>
<dbReference type="Pfam" id="PF00536">
    <property type="entry name" value="SAM_1"/>
    <property type="match status" value="1"/>
</dbReference>
<evidence type="ECO:0000313" key="7">
    <source>
        <dbReference type="Proteomes" id="UP000019132"/>
    </source>
</evidence>
<protein>
    <recommendedName>
        <fullName evidence="5">SAM domain-containing protein</fullName>
    </recommendedName>
</protein>
<dbReference type="PANTHER" id="PTHR24198:SF165">
    <property type="entry name" value="ANKYRIN REPEAT-CONTAINING PROTEIN-RELATED"/>
    <property type="match status" value="1"/>
</dbReference>
<dbReference type="SMART" id="SM00248">
    <property type="entry name" value="ANK"/>
    <property type="match status" value="4"/>
</dbReference>
<dbReference type="Proteomes" id="UP000019132">
    <property type="component" value="Unassembled WGS sequence"/>
</dbReference>
<feature type="compositionally biased region" description="Low complexity" evidence="4">
    <location>
        <begin position="1"/>
        <end position="17"/>
    </location>
</feature>
<dbReference type="HOGENOM" id="CLU_052118_0_0_1"/>
<dbReference type="PROSITE" id="PS50297">
    <property type="entry name" value="ANK_REP_REGION"/>
    <property type="match status" value="2"/>
</dbReference>
<feature type="domain" description="SAM" evidence="5">
    <location>
        <begin position="313"/>
        <end position="369"/>
    </location>
</feature>
<feature type="repeat" description="ANK" evidence="3">
    <location>
        <begin position="253"/>
        <end position="285"/>
    </location>
</feature>
<name>K3X3H6_GLOUD</name>
<keyword evidence="7" id="KW-1185">Reference proteome</keyword>
<sequence>MGGPSAATAYTSSANAGSKEDTRHRLNASAHSLSKTTQYGLSAHSNSATADCETSNQYDENEQILDDGYDDDEEDDDEYDEQDEEEERKRAAERAEMRKHFNFPVQKQRATLKNHLMSAMQKKRRLLMRNENLRFRELYKPPEPIVLIIAVSLVTIVSLILSEHAALLLDAGSPRGMLAWTPLQYACAHGDDELVLSLLKDTEKEAVAVTGKTKYLYSALHVAVHFGHLPIVQLLLAHAPEIAAYTDTQASKVGSTALHLAVLHGHLAILKVLLDTNAKLVPTKNGTTPLDIANELGHTEIAQVLVDHVQKDTGREQIGNWLASIGLVEYAANFHAAGVDDARFLLATGLSDSILDTMKITKPGHRMKLQSLYQLKESIPDPGEESSDNEEVEDSDDASSGTEEDDESDDGEDASSDDNSESES</sequence>
<accession>K3X3H6</accession>
<evidence type="ECO:0000256" key="4">
    <source>
        <dbReference type="SAM" id="MobiDB-lite"/>
    </source>
</evidence>
<evidence type="ECO:0000259" key="5">
    <source>
        <dbReference type="PROSITE" id="PS50105"/>
    </source>
</evidence>
<feature type="compositionally biased region" description="Polar residues" evidence="4">
    <location>
        <begin position="29"/>
        <end position="58"/>
    </location>
</feature>
<dbReference type="SUPFAM" id="SSF48403">
    <property type="entry name" value="Ankyrin repeat"/>
    <property type="match status" value="1"/>
</dbReference>
<feature type="region of interest" description="Disordered" evidence="4">
    <location>
        <begin position="376"/>
        <end position="424"/>
    </location>
</feature>
<feature type="region of interest" description="Disordered" evidence="4">
    <location>
        <begin position="1"/>
        <end position="95"/>
    </location>
</feature>
<dbReference type="Gene3D" id="1.25.40.20">
    <property type="entry name" value="Ankyrin repeat-containing domain"/>
    <property type="match status" value="1"/>
</dbReference>
<keyword evidence="1" id="KW-0677">Repeat</keyword>
<feature type="compositionally biased region" description="Acidic residues" evidence="4">
    <location>
        <begin position="59"/>
        <end position="86"/>
    </location>
</feature>
<dbReference type="AlphaFoldDB" id="K3X3H6"/>
<evidence type="ECO:0000256" key="1">
    <source>
        <dbReference type="ARBA" id="ARBA00022737"/>
    </source>
</evidence>
<dbReference type="SUPFAM" id="SSF47769">
    <property type="entry name" value="SAM/Pointed domain"/>
    <property type="match status" value="1"/>
</dbReference>
<reference evidence="7" key="1">
    <citation type="journal article" date="2010" name="Genome Biol.">
        <title>Genome sequence of the necrotrophic plant pathogen Pythium ultimum reveals original pathogenicity mechanisms and effector repertoire.</title>
        <authorList>
            <person name="Levesque C.A."/>
            <person name="Brouwer H."/>
            <person name="Cano L."/>
            <person name="Hamilton J.P."/>
            <person name="Holt C."/>
            <person name="Huitema E."/>
            <person name="Raffaele S."/>
            <person name="Robideau G.P."/>
            <person name="Thines M."/>
            <person name="Win J."/>
            <person name="Zerillo M.M."/>
            <person name="Beakes G.W."/>
            <person name="Boore J.L."/>
            <person name="Busam D."/>
            <person name="Dumas B."/>
            <person name="Ferriera S."/>
            <person name="Fuerstenberg S.I."/>
            <person name="Gachon C.M."/>
            <person name="Gaulin E."/>
            <person name="Govers F."/>
            <person name="Grenville-Briggs L."/>
            <person name="Horner N."/>
            <person name="Hostetler J."/>
            <person name="Jiang R.H."/>
            <person name="Johnson J."/>
            <person name="Krajaejun T."/>
            <person name="Lin H."/>
            <person name="Meijer H.J."/>
            <person name="Moore B."/>
            <person name="Morris P."/>
            <person name="Phuntmart V."/>
            <person name="Puiu D."/>
            <person name="Shetty J."/>
            <person name="Stajich J.E."/>
            <person name="Tripathy S."/>
            <person name="Wawra S."/>
            <person name="van West P."/>
            <person name="Whitty B.R."/>
            <person name="Coutinho P.M."/>
            <person name="Henrissat B."/>
            <person name="Martin F."/>
            <person name="Thomas P.D."/>
            <person name="Tyler B.M."/>
            <person name="De Vries R.P."/>
            <person name="Kamoun S."/>
            <person name="Yandell M."/>
            <person name="Tisserat N."/>
            <person name="Buell C.R."/>
        </authorList>
    </citation>
    <scope>NUCLEOTIDE SEQUENCE</scope>
    <source>
        <strain evidence="7">DAOM:BR144</strain>
    </source>
</reference>
<feature type="compositionally biased region" description="Acidic residues" evidence="4">
    <location>
        <begin position="382"/>
        <end position="424"/>
    </location>
</feature>
<dbReference type="PANTHER" id="PTHR24198">
    <property type="entry name" value="ANKYRIN REPEAT AND PROTEIN KINASE DOMAIN-CONTAINING PROTEIN"/>
    <property type="match status" value="1"/>
</dbReference>
<keyword evidence="2 3" id="KW-0040">ANK repeat</keyword>
<evidence type="ECO:0000256" key="3">
    <source>
        <dbReference type="PROSITE-ProRule" id="PRU00023"/>
    </source>
</evidence>
<reference evidence="6" key="3">
    <citation type="submission" date="2015-02" db="UniProtKB">
        <authorList>
            <consortium name="EnsemblProtists"/>
        </authorList>
    </citation>
    <scope>IDENTIFICATION</scope>
    <source>
        <strain evidence="6">DAOM BR144</strain>
    </source>
</reference>
<dbReference type="EMBL" id="GL376637">
    <property type="status" value="NOT_ANNOTATED_CDS"/>
    <property type="molecule type" value="Genomic_DNA"/>
</dbReference>
<reference evidence="7" key="2">
    <citation type="submission" date="2010-04" db="EMBL/GenBank/DDBJ databases">
        <authorList>
            <person name="Buell R."/>
            <person name="Hamilton J."/>
            <person name="Hostetler J."/>
        </authorList>
    </citation>
    <scope>NUCLEOTIDE SEQUENCE [LARGE SCALE GENOMIC DNA]</scope>
    <source>
        <strain evidence="7">DAOM:BR144</strain>
    </source>
</reference>
<feature type="repeat" description="ANK" evidence="3">
    <location>
        <begin position="285"/>
        <end position="308"/>
    </location>
</feature>
<dbReference type="EnsemblProtists" id="PYU1_T011775">
    <property type="protein sequence ID" value="PYU1_T011775"/>
    <property type="gene ID" value="PYU1_G011749"/>
</dbReference>
<dbReference type="PROSITE" id="PS50088">
    <property type="entry name" value="ANK_REPEAT"/>
    <property type="match status" value="3"/>
</dbReference>
<evidence type="ECO:0000313" key="6">
    <source>
        <dbReference type="EnsemblProtists" id="PYU1_T011775"/>
    </source>
</evidence>
<dbReference type="Pfam" id="PF12796">
    <property type="entry name" value="Ank_2"/>
    <property type="match status" value="2"/>
</dbReference>
<dbReference type="PROSITE" id="PS50105">
    <property type="entry name" value="SAM_DOMAIN"/>
    <property type="match status" value="1"/>
</dbReference>
<organism evidence="6 7">
    <name type="scientific">Globisporangium ultimum (strain ATCC 200006 / CBS 805.95 / DAOM BR144)</name>
    <name type="common">Pythium ultimum</name>
    <dbReference type="NCBI Taxonomy" id="431595"/>
    <lineage>
        <taxon>Eukaryota</taxon>
        <taxon>Sar</taxon>
        <taxon>Stramenopiles</taxon>
        <taxon>Oomycota</taxon>
        <taxon>Peronosporomycetes</taxon>
        <taxon>Pythiales</taxon>
        <taxon>Pythiaceae</taxon>
        <taxon>Globisporangium</taxon>
    </lineage>
</organism>
<dbReference type="STRING" id="431595.K3X3H6"/>
<dbReference type="InterPro" id="IPR036770">
    <property type="entry name" value="Ankyrin_rpt-contain_sf"/>
</dbReference>
<dbReference type="CDD" id="cd09487">
    <property type="entry name" value="SAM_superfamily"/>
    <property type="match status" value="1"/>
</dbReference>
<evidence type="ECO:0000256" key="2">
    <source>
        <dbReference type="ARBA" id="ARBA00023043"/>
    </source>
</evidence>
<dbReference type="SMART" id="SM00454">
    <property type="entry name" value="SAM"/>
    <property type="match status" value="1"/>
</dbReference>
<dbReference type="VEuPathDB" id="FungiDB:PYU1_G011749"/>
<dbReference type="eggNOG" id="KOG4177">
    <property type="taxonomic scope" value="Eukaryota"/>
</dbReference>
<dbReference type="Gene3D" id="1.10.150.50">
    <property type="entry name" value="Transcription Factor, Ets-1"/>
    <property type="match status" value="1"/>
</dbReference>